<proteinExistence type="predicted"/>
<dbReference type="RefSeq" id="WP_110520197.1">
    <property type="nucleotide sequence ID" value="NZ_PDOF01000002.1"/>
</dbReference>
<evidence type="ECO:0008006" key="3">
    <source>
        <dbReference type="Google" id="ProtNLM"/>
    </source>
</evidence>
<evidence type="ECO:0000313" key="2">
    <source>
        <dbReference type="Proteomes" id="UP000248066"/>
    </source>
</evidence>
<name>A0A2W0H3R2_9BACI</name>
<dbReference type="Proteomes" id="UP000248066">
    <property type="component" value="Unassembled WGS sequence"/>
</dbReference>
<accession>A0A2W0H3R2</accession>
<dbReference type="Pfam" id="PF11213">
    <property type="entry name" value="DUF3006"/>
    <property type="match status" value="1"/>
</dbReference>
<comment type="caution">
    <text evidence="1">The sequence shown here is derived from an EMBL/GenBank/DDBJ whole genome shotgun (WGS) entry which is preliminary data.</text>
</comment>
<reference evidence="1 2" key="1">
    <citation type="submission" date="2017-10" db="EMBL/GenBank/DDBJ databases">
        <title>Bacillus sp. nov., a halophilic bacterium isolated from a Yangshapao Lake.</title>
        <authorList>
            <person name="Wang H."/>
        </authorList>
    </citation>
    <scope>NUCLEOTIDE SEQUENCE [LARGE SCALE GENOMIC DNA]</scope>
    <source>
        <strain evidence="1 2">YSP-3</strain>
    </source>
</reference>
<dbReference type="AlphaFoldDB" id="A0A2W0H3R2"/>
<protein>
    <recommendedName>
        <fullName evidence="3">DUF3006 domain-containing protein</fullName>
    </recommendedName>
</protein>
<dbReference type="EMBL" id="PDOF01000002">
    <property type="protein sequence ID" value="PYZ96473.1"/>
    <property type="molecule type" value="Genomic_DNA"/>
</dbReference>
<dbReference type="OrthoDB" id="2452890at2"/>
<evidence type="ECO:0000313" key="1">
    <source>
        <dbReference type="EMBL" id="PYZ96473.1"/>
    </source>
</evidence>
<sequence length="87" mass="9977">MDKESMYTVDRIVDGSYAVLLPDNGEEEDFSLSLRYLPAQVREGDLLEIALDSDGRVKQARVLNKETEARRKKAVNLLEKIKKKNRP</sequence>
<organism evidence="1 2">
    <name type="scientific">Alteribacter lacisalsi</name>
    <dbReference type="NCBI Taxonomy" id="2045244"/>
    <lineage>
        <taxon>Bacteria</taxon>
        <taxon>Bacillati</taxon>
        <taxon>Bacillota</taxon>
        <taxon>Bacilli</taxon>
        <taxon>Bacillales</taxon>
        <taxon>Bacillaceae</taxon>
        <taxon>Alteribacter</taxon>
    </lineage>
</organism>
<dbReference type="InterPro" id="IPR021377">
    <property type="entry name" value="DUF3006"/>
</dbReference>
<gene>
    <name evidence="1" type="ORF">CR205_12190</name>
</gene>
<keyword evidence="2" id="KW-1185">Reference proteome</keyword>